<gene>
    <name evidence="1" type="ORF">C7K25_15740</name>
</gene>
<dbReference type="EMBL" id="PXVD01000054">
    <property type="protein sequence ID" value="MDJ1372787.1"/>
    <property type="molecule type" value="Genomic_DNA"/>
</dbReference>
<evidence type="ECO:0000313" key="2">
    <source>
        <dbReference type="Proteomes" id="UP001170379"/>
    </source>
</evidence>
<dbReference type="Proteomes" id="UP001170379">
    <property type="component" value="Unassembled WGS sequence"/>
</dbReference>
<comment type="caution">
    <text evidence="1">The sequence shown here is derived from an EMBL/GenBank/DDBJ whole genome shotgun (WGS) entry which is preliminary data.</text>
</comment>
<reference evidence="1" key="1">
    <citation type="submission" date="2018-03" db="EMBL/GenBank/DDBJ databases">
        <authorList>
            <person name="Nunes O.C."/>
            <person name="Lopes A.R."/>
            <person name="Froufe H."/>
            <person name="Munoz-Merida A."/>
            <person name="Barroso C."/>
            <person name="Egas C."/>
        </authorList>
    </citation>
    <scope>NUCLEOTIDE SEQUENCE</scope>
    <source>
        <strain evidence="1">ON4</strain>
    </source>
</reference>
<accession>A0ABT7CC45</accession>
<organism evidence="1 2">
    <name type="scientific">Gulosibacter molinativorax</name>
    <dbReference type="NCBI Taxonomy" id="256821"/>
    <lineage>
        <taxon>Bacteria</taxon>
        <taxon>Bacillati</taxon>
        <taxon>Actinomycetota</taxon>
        <taxon>Actinomycetes</taxon>
        <taxon>Micrococcales</taxon>
        <taxon>Microbacteriaceae</taxon>
        <taxon>Gulosibacter</taxon>
    </lineage>
</organism>
<sequence length="59" mass="6620">MELFSSFATRLLVLASISRELTQVGREIVLFEEAVRAMAFKHPGPPPLLGPLSMRVDFF</sequence>
<protein>
    <submittedName>
        <fullName evidence="1">Uncharacterized protein</fullName>
    </submittedName>
</protein>
<name>A0ABT7CC45_9MICO</name>
<reference evidence="1" key="2">
    <citation type="journal article" date="2022" name="Sci. Rep.">
        <title>In silico prediction of the enzymes involved in the degradation of the herbicide molinate by Gulosibacter molinativorax ON4T.</title>
        <authorList>
            <person name="Lopes A.R."/>
            <person name="Bunin E."/>
            <person name="Viana A.T."/>
            <person name="Froufe H."/>
            <person name="Munoz-Merida A."/>
            <person name="Pinho D."/>
            <person name="Figueiredo J."/>
            <person name="Barroso C."/>
            <person name="Vaz-Moreira I."/>
            <person name="Bellanger X."/>
            <person name="Egas C."/>
            <person name="Nunes O.C."/>
        </authorList>
    </citation>
    <scope>NUCLEOTIDE SEQUENCE</scope>
    <source>
        <strain evidence="1">ON4</strain>
    </source>
</reference>
<evidence type="ECO:0000313" key="1">
    <source>
        <dbReference type="EMBL" id="MDJ1372787.1"/>
    </source>
</evidence>
<proteinExistence type="predicted"/>
<keyword evidence="2" id="KW-1185">Reference proteome</keyword>